<evidence type="ECO:0000313" key="1">
    <source>
        <dbReference type="EMBL" id="RMC19252.1"/>
    </source>
</evidence>
<name>A0A3M0L131_HIRRU</name>
<protein>
    <submittedName>
        <fullName evidence="1">Uncharacterized protein</fullName>
    </submittedName>
</protein>
<proteinExistence type="predicted"/>
<reference evidence="1 2" key="1">
    <citation type="submission" date="2018-07" db="EMBL/GenBank/DDBJ databases">
        <title>A high quality draft genome assembly of the barn swallow (H. rustica rustica).</title>
        <authorList>
            <person name="Formenti G."/>
            <person name="Chiara M."/>
            <person name="Poveda L."/>
            <person name="Francoijs K.-J."/>
            <person name="Bonisoli-Alquati A."/>
            <person name="Canova L."/>
            <person name="Gianfranceschi L."/>
            <person name="Horner D.S."/>
            <person name="Saino N."/>
        </authorList>
    </citation>
    <scope>NUCLEOTIDE SEQUENCE [LARGE SCALE GENOMIC DNA]</scope>
    <source>
        <strain evidence="1">Chelidonia</strain>
        <tissue evidence="1">Blood</tissue>
    </source>
</reference>
<dbReference type="Proteomes" id="UP000269221">
    <property type="component" value="Unassembled WGS sequence"/>
</dbReference>
<gene>
    <name evidence="1" type="ORF">DUI87_03858</name>
</gene>
<dbReference type="EMBL" id="QRBI01000095">
    <property type="protein sequence ID" value="RMC19252.1"/>
    <property type="molecule type" value="Genomic_DNA"/>
</dbReference>
<keyword evidence="2" id="KW-1185">Reference proteome</keyword>
<comment type="caution">
    <text evidence="1">The sequence shown here is derived from an EMBL/GenBank/DDBJ whole genome shotgun (WGS) entry which is preliminary data.</text>
</comment>
<dbReference type="AlphaFoldDB" id="A0A3M0L131"/>
<organism evidence="1 2">
    <name type="scientific">Hirundo rustica rustica</name>
    <dbReference type="NCBI Taxonomy" id="333673"/>
    <lineage>
        <taxon>Eukaryota</taxon>
        <taxon>Metazoa</taxon>
        <taxon>Chordata</taxon>
        <taxon>Craniata</taxon>
        <taxon>Vertebrata</taxon>
        <taxon>Euteleostomi</taxon>
        <taxon>Archelosauria</taxon>
        <taxon>Archosauria</taxon>
        <taxon>Dinosauria</taxon>
        <taxon>Saurischia</taxon>
        <taxon>Theropoda</taxon>
        <taxon>Coelurosauria</taxon>
        <taxon>Aves</taxon>
        <taxon>Neognathae</taxon>
        <taxon>Neoaves</taxon>
        <taxon>Telluraves</taxon>
        <taxon>Australaves</taxon>
        <taxon>Passeriformes</taxon>
        <taxon>Sylvioidea</taxon>
        <taxon>Hirundinidae</taxon>
        <taxon>Hirundo</taxon>
    </lineage>
</organism>
<evidence type="ECO:0000313" key="2">
    <source>
        <dbReference type="Proteomes" id="UP000269221"/>
    </source>
</evidence>
<accession>A0A3M0L131</accession>
<sequence length="100" mass="10729">MEICGGAEIPPAACYAVGGYTEEAVTPWKPALQQAPGRTCALMETGAHTGAYFLAGLVSLQGDPCWSSMFLKDCTTWKGHMLEEFVKNCSPREGEAPMVE</sequence>